<dbReference type="InParanoid" id="A0A1X2H3F5"/>
<dbReference type="Proteomes" id="UP000242180">
    <property type="component" value="Unassembled WGS sequence"/>
</dbReference>
<proteinExistence type="inferred from homology"/>
<evidence type="ECO:0000313" key="9">
    <source>
        <dbReference type="EMBL" id="ORY92337.1"/>
    </source>
</evidence>
<dbReference type="InterPro" id="IPR015943">
    <property type="entry name" value="WD40/YVTN_repeat-like_dom_sf"/>
</dbReference>
<dbReference type="GO" id="GO:0030010">
    <property type="term" value="P:establishment of cell polarity"/>
    <property type="evidence" value="ECO:0007669"/>
    <property type="project" value="EnsemblFungi"/>
</dbReference>
<comment type="similarity">
    <text evidence="2">Belongs to the WD repeat PWP2 family.</text>
</comment>
<dbReference type="InterPro" id="IPR007148">
    <property type="entry name" value="SSU_processome_Utp12"/>
</dbReference>
<dbReference type="OMA" id="VYEWQSE"/>
<dbReference type="GO" id="GO:0000920">
    <property type="term" value="P:septum digestion after cytokinesis"/>
    <property type="evidence" value="ECO:0007669"/>
    <property type="project" value="EnsemblFungi"/>
</dbReference>
<dbReference type="InterPro" id="IPR027145">
    <property type="entry name" value="PWP2"/>
</dbReference>
<dbReference type="PROSITE" id="PS50082">
    <property type="entry name" value="WD_REPEATS_2"/>
    <property type="match status" value="5"/>
</dbReference>
<feature type="repeat" description="WD" evidence="6">
    <location>
        <begin position="370"/>
        <end position="411"/>
    </location>
</feature>
<dbReference type="GO" id="GO:0000472">
    <property type="term" value="P:endonucleolytic cleavage to generate mature 5'-end of SSU-rRNA from (SSU-rRNA, 5.8S rRNA, LSU-rRNA)"/>
    <property type="evidence" value="ECO:0007669"/>
    <property type="project" value="EnsemblFungi"/>
</dbReference>
<feature type="repeat" description="WD" evidence="6">
    <location>
        <begin position="130"/>
        <end position="161"/>
    </location>
</feature>
<feature type="domain" description="Small-subunit processome Utp12" evidence="8">
    <location>
        <begin position="731"/>
        <end position="836"/>
    </location>
</feature>
<keyword evidence="4" id="KW-0677">Repeat</keyword>
<keyword evidence="3 6" id="KW-0853">WD repeat</keyword>
<sequence length="843" mass="95063">MWHRLRWGNLVFTPDGNSILSPVGNRVSVFDLVNNKSETLPFEMYKPIVRIALSPKATFLITIDEDGKCLLVNFVRRTVLNHFNFKHPVRDIQFSPDAKFIAVTHGNNIQIWKAPGFNREFAPFILHRELAGHYAEVRTVNWSKDCKYLVSASNDMTLRVWPVVRKKDDTKSNMVLHGHRDKVMGAWFSDETDYIYSIGRNNALLVHQLRTKKPGLEESEDEDMEEDEEEKEPRWFLVAKHFHHKPNVHVRSCQYFAASNLAVIGFSDGIFGLWELPSFTNIHMLSITQHMIDTIAINRTGEWLAFGSSKLGQLLVWEWQSETYVLKQQSHFYDMSSVAYSPDGQTMATGGEDGKVKVWNTLSGFCFVTFSEHKSGISAVDFAKQGQVLFSASLDGTVRAFDLVRYRNFRTFTSPDPVQFTSLAVDPSGEIICAGTMDTFEIYVWSVQTGKLMDVLAGHTGPISSLAFSSTGTQLLSGSWDFTARTWDVFGRSKDIQTLQHQSEVLAVAYRPDCREAATATLDGQISFWNVEHSKQTGGIDGRKDISGGRHRLSRTTAENDASSKYFNTLTYTADGESILAGGSSKYICLYDVASSTLIKKFVTSNNVALDGTQEKLNSKQMTEWGSKEEMESADESDPEDRMDKTLPGAQSGDLSRRSTRREARTMAVRFSPTGRAWAAATSDGLLIYSLDDMILFDPFDLEIDITPDTVMEALEEPDYLRALCMALRLNEKSVTHRVFEAIPPDTIPLVAPALPQKYLDKLLPFIGAHMETSPHIEYHLLWVNSLLSAHGSYLRSHRGEYQPVFRALHKGVCRVRDDVAKLCDNNKYTIEYLLSQQSLARS</sequence>
<dbReference type="OrthoDB" id="3142434at2759"/>
<name>A0A1X2H3F5_SYNRA</name>
<dbReference type="PROSITE" id="PS50294">
    <property type="entry name" value="WD_REPEATS_REGION"/>
    <property type="match status" value="5"/>
</dbReference>
<dbReference type="InterPro" id="IPR019775">
    <property type="entry name" value="WD40_repeat_CS"/>
</dbReference>
<dbReference type="InterPro" id="IPR020472">
    <property type="entry name" value="WD40_PAC1"/>
</dbReference>
<dbReference type="SUPFAM" id="SSF50978">
    <property type="entry name" value="WD40 repeat-like"/>
    <property type="match status" value="2"/>
</dbReference>
<organism evidence="9 10">
    <name type="scientific">Syncephalastrum racemosum</name>
    <name type="common">Filamentous fungus</name>
    <dbReference type="NCBI Taxonomy" id="13706"/>
    <lineage>
        <taxon>Eukaryota</taxon>
        <taxon>Fungi</taxon>
        <taxon>Fungi incertae sedis</taxon>
        <taxon>Mucoromycota</taxon>
        <taxon>Mucoromycotina</taxon>
        <taxon>Mucoromycetes</taxon>
        <taxon>Mucorales</taxon>
        <taxon>Syncephalastraceae</taxon>
        <taxon>Syncephalastrum</taxon>
    </lineage>
</organism>
<protein>
    <submittedName>
        <fullName evidence="9">WD repeat protein</fullName>
    </submittedName>
</protein>
<feature type="region of interest" description="Disordered" evidence="7">
    <location>
        <begin position="618"/>
        <end position="663"/>
    </location>
</feature>
<evidence type="ECO:0000256" key="4">
    <source>
        <dbReference type="ARBA" id="ARBA00022737"/>
    </source>
</evidence>
<dbReference type="GO" id="GO:0005737">
    <property type="term" value="C:cytoplasm"/>
    <property type="evidence" value="ECO:0007669"/>
    <property type="project" value="EnsemblFungi"/>
</dbReference>
<evidence type="ECO:0000256" key="7">
    <source>
        <dbReference type="SAM" id="MobiDB-lite"/>
    </source>
</evidence>
<keyword evidence="5" id="KW-0539">Nucleus</keyword>
<dbReference type="SUPFAM" id="SSF50998">
    <property type="entry name" value="Quinoprotein alcohol dehydrogenase-like"/>
    <property type="match status" value="1"/>
</dbReference>
<feature type="repeat" description="WD" evidence="6">
    <location>
        <begin position="498"/>
        <end position="539"/>
    </location>
</feature>
<dbReference type="Pfam" id="PF04003">
    <property type="entry name" value="Utp12"/>
    <property type="match status" value="1"/>
</dbReference>
<dbReference type="GO" id="GO:0000447">
    <property type="term" value="P:endonucleolytic cleavage in ITS1 to separate SSU-rRNA from 5.8S rRNA and LSU-rRNA from tricistronic rRNA transcript (SSU-rRNA, 5.8S rRNA, LSU-rRNA)"/>
    <property type="evidence" value="ECO:0007669"/>
    <property type="project" value="EnsemblFungi"/>
</dbReference>
<reference evidence="9 10" key="1">
    <citation type="submission" date="2016-07" db="EMBL/GenBank/DDBJ databases">
        <title>Pervasive Adenine N6-methylation of Active Genes in Fungi.</title>
        <authorList>
            <consortium name="DOE Joint Genome Institute"/>
            <person name="Mondo S.J."/>
            <person name="Dannebaum R.O."/>
            <person name="Kuo R.C."/>
            <person name="Labutti K."/>
            <person name="Haridas S."/>
            <person name="Kuo A."/>
            <person name="Salamov A."/>
            <person name="Ahrendt S.R."/>
            <person name="Lipzen A."/>
            <person name="Sullivan W."/>
            <person name="Andreopoulos W.B."/>
            <person name="Clum A."/>
            <person name="Lindquist E."/>
            <person name="Daum C."/>
            <person name="Ramamoorthy G.K."/>
            <person name="Gryganskyi A."/>
            <person name="Culley D."/>
            <person name="Magnuson J.K."/>
            <person name="James T.Y."/>
            <person name="O'Malley M.A."/>
            <person name="Stajich J.E."/>
            <person name="Spatafora J.W."/>
            <person name="Visel A."/>
            <person name="Grigoriev I.V."/>
        </authorList>
    </citation>
    <scope>NUCLEOTIDE SEQUENCE [LARGE SCALE GENOMIC DNA]</scope>
    <source>
        <strain evidence="9 10">NRRL 2496</strain>
    </source>
</reference>
<dbReference type="PRINTS" id="PR00320">
    <property type="entry name" value="GPROTEINBRPT"/>
</dbReference>
<dbReference type="STRING" id="13706.A0A1X2H3F5"/>
<accession>A0A1X2H3F5</accession>
<dbReference type="CDD" id="cd00200">
    <property type="entry name" value="WD40"/>
    <property type="match status" value="1"/>
</dbReference>
<evidence type="ECO:0000259" key="8">
    <source>
        <dbReference type="Pfam" id="PF04003"/>
    </source>
</evidence>
<evidence type="ECO:0000256" key="6">
    <source>
        <dbReference type="PROSITE-ProRule" id="PRU00221"/>
    </source>
</evidence>
<dbReference type="GO" id="GO:0034388">
    <property type="term" value="C:Pwp2p-containing subcomplex of 90S preribosome"/>
    <property type="evidence" value="ECO:0007669"/>
    <property type="project" value="EnsemblFungi"/>
</dbReference>
<evidence type="ECO:0000256" key="1">
    <source>
        <dbReference type="ARBA" id="ARBA00004604"/>
    </source>
</evidence>
<gene>
    <name evidence="9" type="ORF">BCR43DRAFT_479571</name>
</gene>
<dbReference type="SMART" id="SM00320">
    <property type="entry name" value="WD40"/>
    <property type="match status" value="13"/>
</dbReference>
<dbReference type="Gene3D" id="2.130.10.10">
    <property type="entry name" value="YVTN repeat-like/Quinoprotein amine dehydrogenase"/>
    <property type="match status" value="3"/>
</dbReference>
<dbReference type="InterPro" id="IPR036322">
    <property type="entry name" value="WD40_repeat_dom_sf"/>
</dbReference>
<evidence type="ECO:0000256" key="5">
    <source>
        <dbReference type="ARBA" id="ARBA00023242"/>
    </source>
</evidence>
<keyword evidence="10" id="KW-1185">Reference proteome</keyword>
<dbReference type="PROSITE" id="PS00678">
    <property type="entry name" value="WD_REPEATS_1"/>
    <property type="match status" value="2"/>
</dbReference>
<dbReference type="Pfam" id="PF00400">
    <property type="entry name" value="WD40"/>
    <property type="match status" value="6"/>
</dbReference>
<feature type="repeat" description="WD" evidence="6">
    <location>
        <begin position="328"/>
        <end position="360"/>
    </location>
</feature>
<dbReference type="FunCoup" id="A0A1X2H3F5">
    <property type="interactions" value="440"/>
</dbReference>
<dbReference type="GO" id="GO:0000028">
    <property type="term" value="P:ribosomal small subunit assembly"/>
    <property type="evidence" value="ECO:0007669"/>
    <property type="project" value="TreeGrafter"/>
</dbReference>
<dbReference type="AlphaFoldDB" id="A0A1X2H3F5"/>
<feature type="repeat" description="WD" evidence="6">
    <location>
        <begin position="456"/>
        <end position="489"/>
    </location>
</feature>
<evidence type="ECO:0000256" key="3">
    <source>
        <dbReference type="ARBA" id="ARBA00022574"/>
    </source>
</evidence>
<dbReference type="GO" id="GO:0000480">
    <property type="term" value="P:endonucleolytic cleavage in 5'-ETS of tricistronic rRNA transcript (SSU-rRNA, 5.8S rRNA, LSU-rRNA)"/>
    <property type="evidence" value="ECO:0007669"/>
    <property type="project" value="EnsemblFungi"/>
</dbReference>
<dbReference type="PANTHER" id="PTHR19858">
    <property type="entry name" value="WD40 REPEAT PROTEIN"/>
    <property type="match status" value="1"/>
</dbReference>
<dbReference type="PANTHER" id="PTHR19858:SF0">
    <property type="entry name" value="PERIODIC TRYPTOPHAN PROTEIN 2 HOMOLOG"/>
    <property type="match status" value="1"/>
</dbReference>
<evidence type="ECO:0000256" key="2">
    <source>
        <dbReference type="ARBA" id="ARBA00010226"/>
    </source>
</evidence>
<dbReference type="GO" id="GO:0032040">
    <property type="term" value="C:small-subunit processome"/>
    <property type="evidence" value="ECO:0007669"/>
    <property type="project" value="EnsemblFungi"/>
</dbReference>
<dbReference type="EMBL" id="MCGN01000010">
    <property type="protein sequence ID" value="ORY92337.1"/>
    <property type="molecule type" value="Genomic_DNA"/>
</dbReference>
<comment type="subcellular location">
    <subcellularLocation>
        <location evidence="1">Nucleus</location>
        <location evidence="1">Nucleolus</location>
    </subcellularLocation>
</comment>
<dbReference type="InterPro" id="IPR001680">
    <property type="entry name" value="WD40_rpt"/>
</dbReference>
<dbReference type="InterPro" id="IPR011047">
    <property type="entry name" value="Quinoprotein_ADH-like_sf"/>
</dbReference>
<evidence type="ECO:0000313" key="10">
    <source>
        <dbReference type="Proteomes" id="UP000242180"/>
    </source>
</evidence>
<comment type="caution">
    <text evidence="9">The sequence shown here is derived from an EMBL/GenBank/DDBJ whole genome shotgun (WGS) entry which is preliminary data.</text>
</comment>